<organism evidence="1 2">
    <name type="scientific">Helicobacter mastomyrinus</name>
    <dbReference type="NCBI Taxonomy" id="287948"/>
    <lineage>
        <taxon>Bacteria</taxon>
        <taxon>Pseudomonadati</taxon>
        <taxon>Campylobacterota</taxon>
        <taxon>Epsilonproteobacteria</taxon>
        <taxon>Campylobacterales</taxon>
        <taxon>Helicobacteraceae</taxon>
        <taxon>Helicobacter</taxon>
    </lineage>
</organism>
<gene>
    <name evidence="1" type="ORF">V3I05_06460</name>
</gene>
<protein>
    <submittedName>
        <fullName evidence="1">Uncharacterized protein</fullName>
    </submittedName>
</protein>
<dbReference type="RefSeq" id="WP_300447663.1">
    <property type="nucleotide sequence ID" value="NZ_CP145316.1"/>
</dbReference>
<accession>A0ABZ3F5C3</accession>
<dbReference type="Proteomes" id="UP001434737">
    <property type="component" value="Chromosome"/>
</dbReference>
<name>A0ABZ3F5C3_9HELI</name>
<keyword evidence="2" id="KW-1185">Reference proteome</keyword>
<proteinExistence type="predicted"/>
<evidence type="ECO:0000313" key="2">
    <source>
        <dbReference type="Proteomes" id="UP001434737"/>
    </source>
</evidence>
<reference evidence="1 2" key="1">
    <citation type="submission" date="2024-02" db="EMBL/GenBank/DDBJ databases">
        <title>Genome and pathogenicity analysis of Helicobacter mastomyrinus isolated from mice.</title>
        <authorList>
            <person name="Zhu L."/>
        </authorList>
    </citation>
    <scope>NUCLEOTIDE SEQUENCE [LARGE SCALE GENOMIC DNA]</scope>
    <source>
        <strain evidence="1 2">Hm-17</strain>
    </source>
</reference>
<dbReference type="EMBL" id="CP145316">
    <property type="protein sequence ID" value="XAM17327.1"/>
    <property type="molecule type" value="Genomic_DNA"/>
</dbReference>
<sequence>MNIAYNFSKNFEILLDIFAEHICNKDGEGSAITKDEVFKMAGAIIAESREVAKNTVEEISVTQSDLKMLETNTKAEFKSVRAEIQEF</sequence>
<evidence type="ECO:0000313" key="1">
    <source>
        <dbReference type="EMBL" id="XAM17327.1"/>
    </source>
</evidence>